<evidence type="ECO:0000313" key="2">
    <source>
        <dbReference type="EMBL" id="KZS98506.1"/>
    </source>
</evidence>
<dbReference type="AlphaFoldDB" id="A0A165A5J6"/>
<keyword evidence="3" id="KW-1185">Reference proteome</keyword>
<proteinExistence type="predicted"/>
<feature type="compositionally biased region" description="Polar residues" evidence="1">
    <location>
        <begin position="147"/>
        <end position="167"/>
    </location>
</feature>
<feature type="compositionally biased region" description="Acidic residues" evidence="1">
    <location>
        <begin position="276"/>
        <end position="286"/>
    </location>
</feature>
<protein>
    <submittedName>
        <fullName evidence="2">Uncharacterized protein</fullName>
    </submittedName>
</protein>
<dbReference type="STRING" id="1314777.A0A165A5J6"/>
<feature type="compositionally biased region" description="Polar residues" evidence="1">
    <location>
        <begin position="94"/>
        <end position="111"/>
    </location>
</feature>
<organism evidence="2 3">
    <name type="scientific">Sistotremastrum niveocremeum HHB9708</name>
    <dbReference type="NCBI Taxonomy" id="1314777"/>
    <lineage>
        <taxon>Eukaryota</taxon>
        <taxon>Fungi</taxon>
        <taxon>Dikarya</taxon>
        <taxon>Basidiomycota</taxon>
        <taxon>Agaricomycotina</taxon>
        <taxon>Agaricomycetes</taxon>
        <taxon>Sistotremastrales</taxon>
        <taxon>Sistotremastraceae</taxon>
        <taxon>Sertulicium</taxon>
        <taxon>Sertulicium niveocremeum</taxon>
    </lineage>
</organism>
<feature type="region of interest" description="Disordered" evidence="1">
    <location>
        <begin position="269"/>
        <end position="292"/>
    </location>
</feature>
<sequence>MPRGLHRDQSTPFLSPDTNTLEVHSAPAPSSPSPSLVQARSSSPHIHIPTTSERLLRDALRRDRVSPIATLLPPHCDCDDWSWMSLARPHPSRAQPSSTTIHRSQSPSPESYTAPPFHRAITSPVPRQSDLHGIAIPRPQSPGHRTPPSSFSPRQTVQHPRPSTESVLRSRLENTLHRACSSPRTATRSSLEYRHDDRRSLESDSLSTKSRNGSTEFNWGPSERPHSPSPITATSPLTPPPSPPFNATAASELCRKIPGLVSFNDVEGLGCPPGADCDDGSDDDDDATRPWTWLWPTGWKRGLVHRP</sequence>
<evidence type="ECO:0000256" key="1">
    <source>
        <dbReference type="SAM" id="MobiDB-lite"/>
    </source>
</evidence>
<feature type="compositionally biased region" description="Basic and acidic residues" evidence="1">
    <location>
        <begin position="191"/>
        <end position="202"/>
    </location>
</feature>
<feature type="compositionally biased region" description="Polar residues" evidence="1">
    <location>
        <begin position="10"/>
        <end position="22"/>
    </location>
</feature>
<name>A0A165A5J6_9AGAM</name>
<evidence type="ECO:0000313" key="3">
    <source>
        <dbReference type="Proteomes" id="UP000076722"/>
    </source>
</evidence>
<feature type="region of interest" description="Disordered" evidence="1">
    <location>
        <begin position="89"/>
        <end position="246"/>
    </location>
</feature>
<gene>
    <name evidence="2" type="ORF">SISNIDRAFT_546440</name>
</gene>
<feature type="compositionally biased region" description="Polar residues" evidence="1">
    <location>
        <begin position="208"/>
        <end position="217"/>
    </location>
</feature>
<feature type="compositionally biased region" description="Polar residues" evidence="1">
    <location>
        <begin position="36"/>
        <end position="50"/>
    </location>
</feature>
<accession>A0A165A5J6</accession>
<feature type="region of interest" description="Disordered" evidence="1">
    <location>
        <begin position="1"/>
        <end position="50"/>
    </location>
</feature>
<reference evidence="2 3" key="1">
    <citation type="journal article" date="2016" name="Mol. Biol. Evol.">
        <title>Comparative Genomics of Early-Diverging Mushroom-Forming Fungi Provides Insights into the Origins of Lignocellulose Decay Capabilities.</title>
        <authorList>
            <person name="Nagy L.G."/>
            <person name="Riley R."/>
            <person name="Tritt A."/>
            <person name="Adam C."/>
            <person name="Daum C."/>
            <person name="Floudas D."/>
            <person name="Sun H."/>
            <person name="Yadav J.S."/>
            <person name="Pangilinan J."/>
            <person name="Larsson K.H."/>
            <person name="Matsuura K."/>
            <person name="Barry K."/>
            <person name="Labutti K."/>
            <person name="Kuo R."/>
            <person name="Ohm R.A."/>
            <person name="Bhattacharya S.S."/>
            <person name="Shirouzu T."/>
            <person name="Yoshinaga Y."/>
            <person name="Martin F.M."/>
            <person name="Grigoriev I.V."/>
            <person name="Hibbett D.S."/>
        </authorList>
    </citation>
    <scope>NUCLEOTIDE SEQUENCE [LARGE SCALE GENOMIC DNA]</scope>
    <source>
        <strain evidence="2 3">HHB9708</strain>
    </source>
</reference>
<dbReference type="Proteomes" id="UP000076722">
    <property type="component" value="Unassembled WGS sequence"/>
</dbReference>
<dbReference type="EMBL" id="KV419395">
    <property type="protein sequence ID" value="KZS98506.1"/>
    <property type="molecule type" value="Genomic_DNA"/>
</dbReference>